<proteinExistence type="predicted"/>
<name>A0A834XC32_9FABA</name>
<keyword evidence="3" id="KW-1185">Reference proteome</keyword>
<reference evidence="2" key="1">
    <citation type="submission" date="2020-09" db="EMBL/GenBank/DDBJ databases">
        <title>Genome-Enabled Discovery of Anthraquinone Biosynthesis in Senna tora.</title>
        <authorList>
            <person name="Kang S.-H."/>
            <person name="Pandey R.P."/>
            <person name="Lee C.-M."/>
            <person name="Sim J.-S."/>
            <person name="Jeong J.-T."/>
            <person name="Choi B.-S."/>
            <person name="Jung M."/>
            <person name="Ginzburg D."/>
            <person name="Zhao K."/>
            <person name="Won S.Y."/>
            <person name="Oh T.-J."/>
            <person name="Yu Y."/>
            <person name="Kim N.-H."/>
            <person name="Lee O.R."/>
            <person name="Lee T.-H."/>
            <person name="Bashyal P."/>
            <person name="Kim T.-S."/>
            <person name="Lee W.-H."/>
            <person name="Kawkins C."/>
            <person name="Kim C.-K."/>
            <person name="Kim J.S."/>
            <person name="Ahn B.O."/>
            <person name="Rhee S.Y."/>
            <person name="Sohng J.K."/>
        </authorList>
    </citation>
    <scope>NUCLEOTIDE SEQUENCE</scope>
    <source>
        <tissue evidence="2">Leaf</tissue>
    </source>
</reference>
<feature type="region of interest" description="Disordered" evidence="1">
    <location>
        <begin position="9"/>
        <end position="60"/>
    </location>
</feature>
<gene>
    <name evidence="2" type="ORF">G2W53_004693</name>
</gene>
<sequence>MAAHLQEFLDLQGIRVNRSHGPQSSDTSFGREEDRRESEAGSELREMASDRDQVAPYDGG</sequence>
<evidence type="ECO:0000313" key="3">
    <source>
        <dbReference type="Proteomes" id="UP000634136"/>
    </source>
</evidence>
<dbReference type="EMBL" id="JAAIUW010000002">
    <property type="protein sequence ID" value="KAF7842395.1"/>
    <property type="molecule type" value="Genomic_DNA"/>
</dbReference>
<feature type="compositionally biased region" description="Basic and acidic residues" evidence="1">
    <location>
        <begin position="29"/>
        <end position="53"/>
    </location>
</feature>
<evidence type="ECO:0000313" key="2">
    <source>
        <dbReference type="EMBL" id="KAF7842395.1"/>
    </source>
</evidence>
<comment type="caution">
    <text evidence="2">The sequence shown here is derived from an EMBL/GenBank/DDBJ whole genome shotgun (WGS) entry which is preliminary data.</text>
</comment>
<dbReference type="Proteomes" id="UP000634136">
    <property type="component" value="Unassembled WGS sequence"/>
</dbReference>
<organism evidence="2 3">
    <name type="scientific">Senna tora</name>
    <dbReference type="NCBI Taxonomy" id="362788"/>
    <lineage>
        <taxon>Eukaryota</taxon>
        <taxon>Viridiplantae</taxon>
        <taxon>Streptophyta</taxon>
        <taxon>Embryophyta</taxon>
        <taxon>Tracheophyta</taxon>
        <taxon>Spermatophyta</taxon>
        <taxon>Magnoliopsida</taxon>
        <taxon>eudicotyledons</taxon>
        <taxon>Gunneridae</taxon>
        <taxon>Pentapetalae</taxon>
        <taxon>rosids</taxon>
        <taxon>fabids</taxon>
        <taxon>Fabales</taxon>
        <taxon>Fabaceae</taxon>
        <taxon>Caesalpinioideae</taxon>
        <taxon>Cassia clade</taxon>
        <taxon>Senna</taxon>
    </lineage>
</organism>
<evidence type="ECO:0000256" key="1">
    <source>
        <dbReference type="SAM" id="MobiDB-lite"/>
    </source>
</evidence>
<protein>
    <submittedName>
        <fullName evidence="2">Uncharacterized protein</fullName>
    </submittedName>
</protein>
<dbReference type="AlphaFoldDB" id="A0A834XC32"/>
<accession>A0A834XC32</accession>